<comment type="subcellular location">
    <subcellularLocation>
        <location evidence="4">Cytoplasm</location>
    </subcellularLocation>
    <subcellularLocation>
        <location evidence="3">Nucleus</location>
    </subcellularLocation>
</comment>
<evidence type="ECO:0000256" key="8">
    <source>
        <dbReference type="ARBA" id="ARBA00022490"/>
    </source>
</evidence>
<sequence>MSTSDDPPPPPITTRSVWAHNLAAEFRIIRDVIDRFPYVSMDTEFPGVVYRQDYRSIDPFDHYQTLKSNVDALKLIQVGITLTDEFGNLPDLGLNNNRFIWEFNLADFDLVNDDHVPASIDLLRQQGINFDKNRKDGIKCSRFGDLMMSSGLVCNDYVTYVTFHGAYDFGYLIKTLTGRGLPGTLSGFLELLRVFFGERVYDVKHLMRYCRSYLHGGLNRVAETLALERKVGKSHQSGSDSLLTWDAFEKIRMDYFDGDDEMLQKYAGVLFGLDVLSA</sequence>
<dbReference type="Proteomes" id="UP001454036">
    <property type="component" value="Unassembled WGS sequence"/>
</dbReference>
<dbReference type="GO" id="GO:0004535">
    <property type="term" value="F:poly(A)-specific ribonuclease activity"/>
    <property type="evidence" value="ECO:0007669"/>
    <property type="project" value="UniProtKB-EC"/>
</dbReference>
<dbReference type="GO" id="GO:0005634">
    <property type="term" value="C:nucleus"/>
    <property type="evidence" value="ECO:0007669"/>
    <property type="project" value="UniProtKB-SubCell"/>
</dbReference>
<organism evidence="18 19">
    <name type="scientific">Lithospermum erythrorhizon</name>
    <name type="common">Purple gromwell</name>
    <name type="synonym">Lithospermum officinale var. erythrorhizon</name>
    <dbReference type="NCBI Taxonomy" id="34254"/>
    <lineage>
        <taxon>Eukaryota</taxon>
        <taxon>Viridiplantae</taxon>
        <taxon>Streptophyta</taxon>
        <taxon>Embryophyta</taxon>
        <taxon>Tracheophyta</taxon>
        <taxon>Spermatophyta</taxon>
        <taxon>Magnoliopsida</taxon>
        <taxon>eudicotyledons</taxon>
        <taxon>Gunneridae</taxon>
        <taxon>Pentapetalae</taxon>
        <taxon>asterids</taxon>
        <taxon>lamiids</taxon>
        <taxon>Boraginales</taxon>
        <taxon>Boraginaceae</taxon>
        <taxon>Boraginoideae</taxon>
        <taxon>Lithospermeae</taxon>
        <taxon>Lithospermum</taxon>
    </lineage>
</organism>
<evidence type="ECO:0000256" key="12">
    <source>
        <dbReference type="ARBA" id="ARBA00022839"/>
    </source>
</evidence>
<keyword evidence="19" id="KW-1185">Reference proteome</keyword>
<evidence type="ECO:0000313" key="18">
    <source>
        <dbReference type="EMBL" id="GAA0148769.1"/>
    </source>
</evidence>
<dbReference type="GO" id="GO:0046872">
    <property type="term" value="F:metal ion binding"/>
    <property type="evidence" value="ECO:0007669"/>
    <property type="project" value="UniProtKB-KW"/>
</dbReference>
<evidence type="ECO:0000256" key="9">
    <source>
        <dbReference type="ARBA" id="ARBA00022722"/>
    </source>
</evidence>
<keyword evidence="14" id="KW-0805">Transcription regulation</keyword>
<dbReference type="Gene3D" id="3.30.420.10">
    <property type="entry name" value="Ribonuclease H-like superfamily/Ribonuclease H"/>
    <property type="match status" value="1"/>
</dbReference>
<comment type="function">
    <text evidence="17">Ubiquitous transcription factor required for a diverse set of processes. It is a component of the CCR4 complex involved in the control of gene expression.</text>
</comment>
<keyword evidence="11" id="KW-0378">Hydrolase</keyword>
<evidence type="ECO:0000256" key="13">
    <source>
        <dbReference type="ARBA" id="ARBA00022884"/>
    </source>
</evidence>
<dbReference type="GO" id="GO:0005737">
    <property type="term" value="C:cytoplasm"/>
    <property type="evidence" value="ECO:0007669"/>
    <property type="project" value="UniProtKB-SubCell"/>
</dbReference>
<keyword evidence="10" id="KW-0479">Metal-binding</keyword>
<evidence type="ECO:0000256" key="1">
    <source>
        <dbReference type="ARBA" id="ARBA00001663"/>
    </source>
</evidence>
<evidence type="ECO:0000256" key="16">
    <source>
        <dbReference type="ARBA" id="ARBA00023242"/>
    </source>
</evidence>
<dbReference type="Pfam" id="PF04857">
    <property type="entry name" value="CAF1"/>
    <property type="match status" value="1"/>
</dbReference>
<evidence type="ECO:0000256" key="6">
    <source>
        <dbReference type="ARBA" id="ARBA00011757"/>
    </source>
</evidence>
<keyword evidence="15" id="KW-0804">Transcription</keyword>
<dbReference type="InterPro" id="IPR006941">
    <property type="entry name" value="RNase_CAF1"/>
</dbReference>
<dbReference type="EMBL" id="BAABME010001295">
    <property type="protein sequence ID" value="GAA0148769.1"/>
    <property type="molecule type" value="Genomic_DNA"/>
</dbReference>
<gene>
    <name evidence="18" type="ORF">LIER_08120</name>
</gene>
<evidence type="ECO:0000256" key="17">
    <source>
        <dbReference type="ARBA" id="ARBA00025148"/>
    </source>
</evidence>
<dbReference type="PANTHER" id="PTHR10797">
    <property type="entry name" value="CCR4-NOT TRANSCRIPTION COMPLEX SUBUNIT"/>
    <property type="match status" value="1"/>
</dbReference>
<evidence type="ECO:0000256" key="5">
    <source>
        <dbReference type="ARBA" id="ARBA00008372"/>
    </source>
</evidence>
<dbReference type="GO" id="GO:0030014">
    <property type="term" value="C:CCR4-NOT complex"/>
    <property type="evidence" value="ECO:0007669"/>
    <property type="project" value="InterPro"/>
</dbReference>
<dbReference type="GO" id="GO:0003723">
    <property type="term" value="F:RNA binding"/>
    <property type="evidence" value="ECO:0007669"/>
    <property type="project" value="UniProtKB-KW"/>
</dbReference>
<comment type="catalytic activity">
    <reaction evidence="1">
        <text>Exonucleolytic cleavage of poly(A) to 5'-AMP.</text>
        <dbReference type="EC" id="3.1.13.4"/>
    </reaction>
</comment>
<keyword evidence="13" id="KW-0694">RNA-binding</keyword>
<evidence type="ECO:0000256" key="2">
    <source>
        <dbReference type="ARBA" id="ARBA00001968"/>
    </source>
</evidence>
<keyword evidence="12" id="KW-0269">Exonuclease</keyword>
<evidence type="ECO:0000256" key="7">
    <source>
        <dbReference type="ARBA" id="ARBA00012161"/>
    </source>
</evidence>
<comment type="subunit">
    <text evidence="6">Component of the CCR4-NOT complex, at least composed of CRR4 and CAF1 proteins.</text>
</comment>
<evidence type="ECO:0000256" key="10">
    <source>
        <dbReference type="ARBA" id="ARBA00022723"/>
    </source>
</evidence>
<comment type="caution">
    <text evidence="18">The sequence shown here is derived from an EMBL/GenBank/DDBJ whole genome shotgun (WGS) entry which is preliminary data.</text>
</comment>
<proteinExistence type="inferred from homology"/>
<reference evidence="18 19" key="1">
    <citation type="submission" date="2024-01" db="EMBL/GenBank/DDBJ databases">
        <title>The complete chloroplast genome sequence of Lithospermum erythrorhizon: insights into the phylogenetic relationship among Boraginaceae species and the maternal lineages of purple gromwells.</title>
        <authorList>
            <person name="Okada T."/>
            <person name="Watanabe K."/>
        </authorList>
    </citation>
    <scope>NUCLEOTIDE SEQUENCE [LARGE SCALE GENOMIC DNA]</scope>
</reference>
<evidence type="ECO:0000313" key="19">
    <source>
        <dbReference type="Proteomes" id="UP001454036"/>
    </source>
</evidence>
<dbReference type="SUPFAM" id="SSF53098">
    <property type="entry name" value="Ribonuclease H-like"/>
    <property type="match status" value="1"/>
</dbReference>
<dbReference type="InterPro" id="IPR012337">
    <property type="entry name" value="RNaseH-like_sf"/>
</dbReference>
<evidence type="ECO:0000256" key="3">
    <source>
        <dbReference type="ARBA" id="ARBA00004123"/>
    </source>
</evidence>
<accession>A0AAV3PAT8</accession>
<comment type="cofactor">
    <cofactor evidence="2">
        <name>a divalent metal cation</name>
        <dbReference type="ChEBI" id="CHEBI:60240"/>
    </cofactor>
</comment>
<comment type="similarity">
    <text evidence="5">Belongs to the CAF1 family.</text>
</comment>
<evidence type="ECO:0000256" key="4">
    <source>
        <dbReference type="ARBA" id="ARBA00004496"/>
    </source>
</evidence>
<name>A0AAV3PAT8_LITER</name>
<evidence type="ECO:0000256" key="11">
    <source>
        <dbReference type="ARBA" id="ARBA00022801"/>
    </source>
</evidence>
<evidence type="ECO:0000256" key="15">
    <source>
        <dbReference type="ARBA" id="ARBA00023163"/>
    </source>
</evidence>
<evidence type="ECO:0000256" key="14">
    <source>
        <dbReference type="ARBA" id="ARBA00023015"/>
    </source>
</evidence>
<keyword evidence="16" id="KW-0539">Nucleus</keyword>
<dbReference type="InterPro" id="IPR036397">
    <property type="entry name" value="RNaseH_sf"/>
</dbReference>
<keyword evidence="8" id="KW-0963">Cytoplasm</keyword>
<dbReference type="InterPro" id="IPR039637">
    <property type="entry name" value="CNOT7/CNOT8/Pop2"/>
</dbReference>
<dbReference type="AlphaFoldDB" id="A0AAV3PAT8"/>
<keyword evidence="9" id="KW-0540">Nuclease</keyword>
<protein>
    <recommendedName>
        <fullName evidence="7">poly(A)-specific ribonuclease</fullName>
        <ecNumber evidence="7">3.1.13.4</ecNumber>
    </recommendedName>
</protein>
<dbReference type="EC" id="3.1.13.4" evidence="7"/>